<evidence type="ECO:0000313" key="3">
    <source>
        <dbReference type="Proteomes" id="UP000236725"/>
    </source>
</evidence>
<evidence type="ECO:0000256" key="1">
    <source>
        <dbReference type="SAM" id="SignalP"/>
    </source>
</evidence>
<evidence type="ECO:0008006" key="4">
    <source>
        <dbReference type="Google" id="ProtNLM"/>
    </source>
</evidence>
<dbReference type="SUPFAM" id="SSF50969">
    <property type="entry name" value="YVTN repeat-like/Quinoprotein amine dehydrogenase"/>
    <property type="match status" value="1"/>
</dbReference>
<evidence type="ECO:0000313" key="2">
    <source>
        <dbReference type="EMBL" id="SEF66409.1"/>
    </source>
</evidence>
<keyword evidence="1" id="KW-0732">Signal</keyword>
<dbReference type="Proteomes" id="UP000236725">
    <property type="component" value="Unassembled WGS sequence"/>
</dbReference>
<reference evidence="2 3" key="1">
    <citation type="submission" date="2016-10" db="EMBL/GenBank/DDBJ databases">
        <authorList>
            <person name="Varghese N."/>
            <person name="Submissions S."/>
        </authorList>
    </citation>
    <scope>NUCLEOTIDE SEQUENCE [LARGE SCALE GENOMIC DNA]</scope>
    <source>
        <strain evidence="2 3">DSM 29073</strain>
    </source>
</reference>
<accession>A0A8G2BV30</accession>
<dbReference type="PROSITE" id="PS51257">
    <property type="entry name" value="PROKAR_LIPOPROTEIN"/>
    <property type="match status" value="1"/>
</dbReference>
<keyword evidence="3" id="KW-1185">Reference proteome</keyword>
<proteinExistence type="predicted"/>
<feature type="chain" id="PRO_5034501275" description="TolB-like 6-blade propeller-like" evidence="1">
    <location>
        <begin position="22"/>
        <end position="334"/>
    </location>
</feature>
<protein>
    <recommendedName>
        <fullName evidence="4">TolB-like 6-blade propeller-like</fullName>
    </recommendedName>
</protein>
<dbReference type="RefSeq" id="WP_103982731.1">
    <property type="nucleotide sequence ID" value="NZ_FNVS01000004.1"/>
</dbReference>
<gene>
    <name evidence="2" type="ORF">SAMN05444001_10497</name>
</gene>
<dbReference type="EMBL" id="FNVS01000004">
    <property type="protein sequence ID" value="SEF66409.1"/>
    <property type="molecule type" value="Genomic_DNA"/>
</dbReference>
<organism evidence="2 3">
    <name type="scientific">Parabacteroides chinchillae</name>
    <dbReference type="NCBI Taxonomy" id="871327"/>
    <lineage>
        <taxon>Bacteria</taxon>
        <taxon>Pseudomonadati</taxon>
        <taxon>Bacteroidota</taxon>
        <taxon>Bacteroidia</taxon>
        <taxon>Bacteroidales</taxon>
        <taxon>Tannerellaceae</taxon>
        <taxon>Parabacteroides</taxon>
    </lineage>
</organism>
<name>A0A8G2BV30_9BACT</name>
<sequence>MKIYKALLLVFILLTACSKNKTTEIERSTIAVDIVSRDLESAMPGQLIRTENFILWTDPFNAENVVHVLDPVNGDDIKQFVSVGGGPYEFSTPQLMSYPDNCLYVYDLNADKQIVFSLDSVVQNKPGILKATTQSLKNITSIIPLNEQQFIYFNPAQKQPFTFVSKGQNDAFGKLPFLEEVDDSYACFQGQVMYHPKRECLVYTTFMFPYVAVYQKKKNRFDLYKELLATDECSVSQGKLSYNKKERGAGDLALTSDYIVTLERDRKVDQTDEQTVGRDFTKLPHTVFLYDYDLNLVKILDLGMPILRLAASPQNNQLYAIGLNPDFVLITCEL</sequence>
<feature type="signal peptide" evidence="1">
    <location>
        <begin position="1"/>
        <end position="21"/>
    </location>
</feature>
<comment type="caution">
    <text evidence="2">The sequence shown here is derived from an EMBL/GenBank/DDBJ whole genome shotgun (WGS) entry which is preliminary data.</text>
</comment>
<dbReference type="InterPro" id="IPR011044">
    <property type="entry name" value="Quino_amine_DH_bsu"/>
</dbReference>
<dbReference type="AlphaFoldDB" id="A0A8G2BV30"/>